<organism evidence="2">
    <name type="scientific">Tanacetum cinerariifolium</name>
    <name type="common">Dalmatian daisy</name>
    <name type="synonym">Chrysanthemum cinerariifolium</name>
    <dbReference type="NCBI Taxonomy" id="118510"/>
    <lineage>
        <taxon>Eukaryota</taxon>
        <taxon>Viridiplantae</taxon>
        <taxon>Streptophyta</taxon>
        <taxon>Embryophyta</taxon>
        <taxon>Tracheophyta</taxon>
        <taxon>Spermatophyta</taxon>
        <taxon>Magnoliopsida</taxon>
        <taxon>eudicotyledons</taxon>
        <taxon>Gunneridae</taxon>
        <taxon>Pentapetalae</taxon>
        <taxon>asterids</taxon>
        <taxon>campanulids</taxon>
        <taxon>Asterales</taxon>
        <taxon>Asteraceae</taxon>
        <taxon>Asteroideae</taxon>
        <taxon>Anthemideae</taxon>
        <taxon>Anthemidinae</taxon>
        <taxon>Tanacetum</taxon>
    </lineage>
</organism>
<dbReference type="InterPro" id="IPR001584">
    <property type="entry name" value="Integrase_cat-core"/>
</dbReference>
<comment type="caution">
    <text evidence="2">The sequence shown here is derived from an EMBL/GenBank/DDBJ whole genome shotgun (WGS) entry which is preliminary data.</text>
</comment>
<dbReference type="GO" id="GO:0003964">
    <property type="term" value="F:RNA-directed DNA polymerase activity"/>
    <property type="evidence" value="ECO:0007669"/>
    <property type="project" value="UniProtKB-KW"/>
</dbReference>
<keyword evidence="2" id="KW-0695">RNA-directed DNA polymerase</keyword>
<gene>
    <name evidence="2" type="ORF">Tci_029728</name>
</gene>
<reference evidence="2" key="1">
    <citation type="journal article" date="2019" name="Sci. Rep.">
        <title>Draft genome of Tanacetum cinerariifolium, the natural source of mosquito coil.</title>
        <authorList>
            <person name="Yamashiro T."/>
            <person name="Shiraishi A."/>
            <person name="Satake H."/>
            <person name="Nakayama K."/>
        </authorList>
    </citation>
    <scope>NUCLEOTIDE SEQUENCE</scope>
</reference>
<dbReference type="AlphaFoldDB" id="A0A6L2L996"/>
<dbReference type="EMBL" id="BKCJ010003885">
    <property type="protein sequence ID" value="GEU57750.1"/>
    <property type="molecule type" value="Genomic_DNA"/>
</dbReference>
<dbReference type="Gene3D" id="3.30.420.10">
    <property type="entry name" value="Ribonuclease H-like superfamily/Ribonuclease H"/>
    <property type="match status" value="1"/>
</dbReference>
<dbReference type="PANTHER" id="PTHR47266">
    <property type="entry name" value="ENDONUCLEASE-RELATED"/>
    <property type="match status" value="1"/>
</dbReference>
<dbReference type="GO" id="GO:0003676">
    <property type="term" value="F:nucleic acid binding"/>
    <property type="evidence" value="ECO:0007669"/>
    <property type="project" value="InterPro"/>
</dbReference>
<protein>
    <submittedName>
        <fullName evidence="2">Reverse transcriptase domain-containing protein</fullName>
    </submittedName>
</protein>
<dbReference type="GO" id="GO:0015074">
    <property type="term" value="P:DNA integration"/>
    <property type="evidence" value="ECO:0007669"/>
    <property type="project" value="InterPro"/>
</dbReference>
<proteinExistence type="predicted"/>
<evidence type="ECO:0000259" key="1">
    <source>
        <dbReference type="PROSITE" id="PS50994"/>
    </source>
</evidence>
<dbReference type="PROSITE" id="PS50994">
    <property type="entry name" value="INTEGRASE"/>
    <property type="match status" value="1"/>
</dbReference>
<accession>A0A6L2L996</accession>
<dbReference type="InterPro" id="IPR036397">
    <property type="entry name" value="RNaseH_sf"/>
</dbReference>
<name>A0A6L2L996_TANCI</name>
<dbReference type="Pfam" id="PF00665">
    <property type="entry name" value="rve"/>
    <property type="match status" value="1"/>
</dbReference>
<keyword evidence="2" id="KW-0548">Nucleotidyltransferase</keyword>
<feature type="domain" description="Integrase catalytic" evidence="1">
    <location>
        <begin position="156"/>
        <end position="337"/>
    </location>
</feature>
<dbReference type="SUPFAM" id="SSF53098">
    <property type="entry name" value="Ribonuclease H-like"/>
    <property type="match status" value="1"/>
</dbReference>
<dbReference type="InterPro" id="IPR052160">
    <property type="entry name" value="Gypsy_RT_Integrase-like"/>
</dbReference>
<dbReference type="InterPro" id="IPR012337">
    <property type="entry name" value="RNaseH-like_sf"/>
</dbReference>
<keyword evidence="2" id="KW-0808">Transferase</keyword>
<sequence length="358" mass="41761">MSKTVVYTDHSVLKYFFSKQDAKPRLIGGFCSSRNLLSKLKIKRDTENLAAGHLSRLENPELDELDEDDIRDSFPDEHLMVINIKEADTDPWYADYANFLVSKIVPQHLTYHLRNKFLSDVKKYIWDDPYRFKSCHDGILRRYIFCKELHEILEHCYTGPTGGHYGADITAMKIFESKFYWPTIFKDFARESTSWGPFPSSSNNKYILVAVDYVSKWVEAEALPTNDARAVVKFLWNFFYRFGVPKALISDRGTHFCNFLLEKTLKNITYRLATPYHPHASSQAENNNRSIKRILESTVNENMKEWEDKLYDALWAFRTSYKAPIGSTPFGIVYGKACHLPIQMEHKAYWALKKINLD</sequence>
<dbReference type="Gene3D" id="1.10.340.70">
    <property type="match status" value="1"/>
</dbReference>
<evidence type="ECO:0000313" key="2">
    <source>
        <dbReference type="EMBL" id="GEU57750.1"/>
    </source>
</evidence>